<dbReference type="CDD" id="cd09276">
    <property type="entry name" value="Rnase_HI_RT_non_LTR"/>
    <property type="match status" value="1"/>
</dbReference>
<dbReference type="PROSITE" id="PS50879">
    <property type="entry name" value="RNASE_H_1"/>
    <property type="match status" value="1"/>
</dbReference>
<dbReference type="OrthoDB" id="421040at2759"/>
<name>A0A8J4YHV9_CHIOP</name>
<evidence type="ECO:0000313" key="2">
    <source>
        <dbReference type="EMBL" id="KAG0721565.1"/>
    </source>
</evidence>
<dbReference type="Proteomes" id="UP000770661">
    <property type="component" value="Unassembled WGS sequence"/>
</dbReference>
<dbReference type="InterPro" id="IPR002156">
    <property type="entry name" value="RNaseH_domain"/>
</dbReference>
<evidence type="ECO:0000259" key="1">
    <source>
        <dbReference type="PROSITE" id="PS50879"/>
    </source>
</evidence>
<organism evidence="2 3">
    <name type="scientific">Chionoecetes opilio</name>
    <name type="common">Atlantic snow crab</name>
    <name type="synonym">Cancer opilio</name>
    <dbReference type="NCBI Taxonomy" id="41210"/>
    <lineage>
        <taxon>Eukaryota</taxon>
        <taxon>Metazoa</taxon>
        <taxon>Ecdysozoa</taxon>
        <taxon>Arthropoda</taxon>
        <taxon>Crustacea</taxon>
        <taxon>Multicrustacea</taxon>
        <taxon>Malacostraca</taxon>
        <taxon>Eumalacostraca</taxon>
        <taxon>Eucarida</taxon>
        <taxon>Decapoda</taxon>
        <taxon>Pleocyemata</taxon>
        <taxon>Brachyura</taxon>
        <taxon>Eubrachyura</taxon>
        <taxon>Majoidea</taxon>
        <taxon>Majidae</taxon>
        <taxon>Chionoecetes</taxon>
    </lineage>
</organism>
<proteinExistence type="predicted"/>
<reference evidence="2" key="1">
    <citation type="submission" date="2020-07" db="EMBL/GenBank/DDBJ databases">
        <title>The High-quality genome of the commercially important snow crab, Chionoecetes opilio.</title>
        <authorList>
            <person name="Jeong J.-H."/>
            <person name="Ryu S."/>
        </authorList>
    </citation>
    <scope>NUCLEOTIDE SEQUENCE</scope>
    <source>
        <strain evidence="2">MADBK_172401_WGS</strain>
        <tissue evidence="2">Digestive gland</tissue>
    </source>
</reference>
<protein>
    <submittedName>
        <fullName evidence="2">Gag-Pol polyprotein</fullName>
    </submittedName>
</protein>
<dbReference type="GO" id="GO:0004523">
    <property type="term" value="F:RNA-DNA hybrid ribonuclease activity"/>
    <property type="evidence" value="ECO:0007669"/>
    <property type="project" value="InterPro"/>
</dbReference>
<accession>A0A8J4YHV9</accession>
<dbReference type="InterPro" id="IPR036397">
    <property type="entry name" value="RNaseH_sf"/>
</dbReference>
<feature type="domain" description="RNase H type-1" evidence="1">
    <location>
        <begin position="51"/>
        <end position="185"/>
    </location>
</feature>
<comment type="caution">
    <text evidence="2">The sequence shown here is derived from an EMBL/GenBank/DDBJ whole genome shotgun (WGS) entry which is preliminary data.</text>
</comment>
<dbReference type="SUPFAM" id="SSF53098">
    <property type="entry name" value="Ribonuclease H-like"/>
    <property type="match status" value="1"/>
</dbReference>
<dbReference type="EMBL" id="JACEEZ010010914">
    <property type="protein sequence ID" value="KAG0721565.1"/>
    <property type="molecule type" value="Genomic_DNA"/>
</dbReference>
<keyword evidence="3" id="KW-1185">Reference proteome</keyword>
<evidence type="ECO:0000313" key="3">
    <source>
        <dbReference type="Proteomes" id="UP000770661"/>
    </source>
</evidence>
<sequence length="230" mass="25203">MFPWLKWIIVRLHGGFLRLKSPSLPLPRQTHHSSKSNWLWREHIAVVSSSVPAAPHLYVDGSLQPDGSAGCAVYSLDVAPPEEGWVGRRLPNLSNSTYCELQGLLLAVSLLCQRRLNGVVMFDSQSALQAISSPQPTHRCLVHQIVLQLVAARDNYLTILFLWIPSHVGIAANDKVDLLTKIACGLPLPDGATPSHLCFKKIIHSAALFSTARTLSGLRVCLYSITTTSV</sequence>
<dbReference type="InterPro" id="IPR012337">
    <property type="entry name" value="RNaseH-like_sf"/>
</dbReference>
<dbReference type="Gene3D" id="3.30.420.10">
    <property type="entry name" value="Ribonuclease H-like superfamily/Ribonuclease H"/>
    <property type="match status" value="1"/>
</dbReference>
<dbReference type="GO" id="GO:0003676">
    <property type="term" value="F:nucleic acid binding"/>
    <property type="evidence" value="ECO:0007669"/>
    <property type="project" value="InterPro"/>
</dbReference>
<dbReference type="AlphaFoldDB" id="A0A8J4YHV9"/>
<gene>
    <name evidence="2" type="primary">gag-pol_25</name>
    <name evidence="2" type="ORF">GWK47_006288</name>
</gene>